<proteinExistence type="inferred from homology"/>
<feature type="signal peptide" evidence="2">
    <location>
        <begin position="1"/>
        <end position="18"/>
    </location>
</feature>
<evidence type="ECO:0000256" key="2">
    <source>
        <dbReference type="SAM" id="SignalP"/>
    </source>
</evidence>
<accession>A0A9P6CIL2</accession>
<reference evidence="4" key="1">
    <citation type="submission" date="2020-11" db="EMBL/GenBank/DDBJ databases">
        <authorList>
            <consortium name="DOE Joint Genome Institute"/>
            <person name="Ahrendt S."/>
            <person name="Riley R."/>
            <person name="Andreopoulos W."/>
            <person name="Labutti K."/>
            <person name="Pangilinan J."/>
            <person name="Ruiz-Duenas F.J."/>
            <person name="Barrasa J.M."/>
            <person name="Sanchez-Garcia M."/>
            <person name="Camarero S."/>
            <person name="Miyauchi S."/>
            <person name="Serrano A."/>
            <person name="Linde D."/>
            <person name="Babiker R."/>
            <person name="Drula E."/>
            <person name="Ayuso-Fernandez I."/>
            <person name="Pacheco R."/>
            <person name="Padilla G."/>
            <person name="Ferreira P."/>
            <person name="Barriuso J."/>
            <person name="Kellner H."/>
            <person name="Castanera R."/>
            <person name="Alfaro M."/>
            <person name="Ramirez L."/>
            <person name="Pisabarro A.G."/>
            <person name="Kuo A."/>
            <person name="Tritt A."/>
            <person name="Lipzen A."/>
            <person name="He G."/>
            <person name="Yan M."/>
            <person name="Ng V."/>
            <person name="Cullen D."/>
            <person name="Martin F."/>
            <person name="Rosso M.-N."/>
            <person name="Henrissat B."/>
            <person name="Hibbett D."/>
            <person name="Martinez A.T."/>
            <person name="Grigoriev I.V."/>
        </authorList>
    </citation>
    <scope>NUCLEOTIDE SEQUENCE</scope>
    <source>
        <strain evidence="4">CBS 247.69</strain>
    </source>
</reference>
<comment type="caution">
    <text evidence="4">The sequence shown here is derived from an EMBL/GenBank/DDBJ whole genome shotgun (WGS) entry which is preliminary data.</text>
</comment>
<gene>
    <name evidence="4" type="ORF">BDZ94DRAFT_1262575</name>
</gene>
<dbReference type="AlphaFoldDB" id="A0A9P6CIL2"/>
<dbReference type="Gene3D" id="3.30.70.100">
    <property type="match status" value="1"/>
</dbReference>
<dbReference type="InterPro" id="IPR009799">
    <property type="entry name" value="EthD_dom"/>
</dbReference>
<dbReference type="SUPFAM" id="SSF54909">
    <property type="entry name" value="Dimeric alpha+beta barrel"/>
    <property type="match status" value="1"/>
</dbReference>
<evidence type="ECO:0000256" key="1">
    <source>
        <dbReference type="ARBA" id="ARBA00005986"/>
    </source>
</evidence>
<feature type="chain" id="PRO_5040292784" description="EthD domain-containing protein" evidence="2">
    <location>
        <begin position="19"/>
        <end position="152"/>
    </location>
</feature>
<evidence type="ECO:0000313" key="5">
    <source>
        <dbReference type="Proteomes" id="UP000807353"/>
    </source>
</evidence>
<keyword evidence="2" id="KW-0732">Signal</keyword>
<protein>
    <recommendedName>
        <fullName evidence="3">EthD domain-containing protein</fullName>
    </recommendedName>
</protein>
<dbReference type="InterPro" id="IPR011008">
    <property type="entry name" value="Dimeric_a/b-barrel"/>
</dbReference>
<name>A0A9P6CIL2_9AGAR</name>
<evidence type="ECO:0000313" key="4">
    <source>
        <dbReference type="EMBL" id="KAF9461948.1"/>
    </source>
</evidence>
<dbReference type="GO" id="GO:0016491">
    <property type="term" value="F:oxidoreductase activity"/>
    <property type="evidence" value="ECO:0007669"/>
    <property type="project" value="InterPro"/>
</dbReference>
<dbReference type="Pfam" id="PF07110">
    <property type="entry name" value="EthD"/>
    <property type="match status" value="1"/>
</dbReference>
<evidence type="ECO:0000259" key="3">
    <source>
        <dbReference type="Pfam" id="PF07110"/>
    </source>
</evidence>
<dbReference type="Proteomes" id="UP000807353">
    <property type="component" value="Unassembled WGS sequence"/>
</dbReference>
<sequence>MFAAPWLCICFMVFGTLATSASKRPPTFETTPVQVVGFLKRKDGLSKEEFKTHWLQHGALFRSLNISKAITKYDELLVNDETNDLLKSMGALTTEWDGLAIMEGRSFEEVLGILSSDEHEQYIVPDEEKFLDRNATQVMPINFAEIINRNKH</sequence>
<organism evidence="4 5">
    <name type="scientific">Collybia nuda</name>
    <dbReference type="NCBI Taxonomy" id="64659"/>
    <lineage>
        <taxon>Eukaryota</taxon>
        <taxon>Fungi</taxon>
        <taxon>Dikarya</taxon>
        <taxon>Basidiomycota</taxon>
        <taxon>Agaricomycotina</taxon>
        <taxon>Agaricomycetes</taxon>
        <taxon>Agaricomycetidae</taxon>
        <taxon>Agaricales</taxon>
        <taxon>Tricholomatineae</taxon>
        <taxon>Clitocybaceae</taxon>
        <taxon>Collybia</taxon>
    </lineage>
</organism>
<comment type="similarity">
    <text evidence="1">Belongs to the tpcK family.</text>
</comment>
<keyword evidence="5" id="KW-1185">Reference proteome</keyword>
<dbReference type="EMBL" id="MU150277">
    <property type="protein sequence ID" value="KAF9461948.1"/>
    <property type="molecule type" value="Genomic_DNA"/>
</dbReference>
<dbReference type="OrthoDB" id="3183782at2759"/>
<feature type="domain" description="EthD" evidence="3">
    <location>
        <begin position="42"/>
        <end position="133"/>
    </location>
</feature>